<comment type="subunit">
    <text evidence="9">Homodimer.</text>
</comment>
<dbReference type="Pfam" id="PF00294">
    <property type="entry name" value="PfkB"/>
    <property type="match status" value="1"/>
</dbReference>
<evidence type="ECO:0000313" key="13">
    <source>
        <dbReference type="EMBL" id="RHG21163.1"/>
    </source>
</evidence>
<comment type="function">
    <text evidence="9">Catalyzes the phosphorylation of ribose at O-5 in a reaction requiring ATP and magnesium. The resulting D-ribose-5-phosphate can then be used either for sythesis of nucleotides, histidine, and tryptophan, or as a component of the pentose phosphate pathway.</text>
</comment>
<evidence type="ECO:0000313" key="14">
    <source>
        <dbReference type="EMBL" id="RHG83651.1"/>
    </source>
</evidence>
<dbReference type="EMBL" id="JAQMLR010000012">
    <property type="protein sequence ID" value="MDB8739500.1"/>
    <property type="molecule type" value="Genomic_DNA"/>
</dbReference>
<reference evidence="16 17" key="1">
    <citation type="submission" date="2018-08" db="EMBL/GenBank/DDBJ databases">
        <title>A genome reference for cultivated species of the human gut microbiota.</title>
        <authorList>
            <person name="Zou Y."/>
            <person name="Xue W."/>
            <person name="Luo G."/>
        </authorList>
    </citation>
    <scope>NUCLEOTIDE SEQUENCE [LARGE SCALE GENOMIC DNA]</scope>
    <source>
        <strain evidence="15 17">AM12-54</strain>
        <strain evidence="14 16">AM21-18</strain>
        <strain evidence="13 18">AM22-7AC</strain>
    </source>
</reference>
<reference evidence="12" key="2">
    <citation type="journal article" date="2020" name="Cell Host Microbe">
        <title>Functional and Genomic Variation between Human-Derived Isolates of Lachnospiraceae Reveals Inter- and Intra-Species Diversity.</title>
        <authorList>
            <person name="Sorbara M.T."/>
            <person name="Littmann E.R."/>
            <person name="Fontana E."/>
            <person name="Moody T.U."/>
            <person name="Kohout C.E."/>
            <person name="Gjonbalaj M."/>
            <person name="Eaton V."/>
            <person name="Seok R."/>
            <person name="Leiner I.M."/>
            <person name="Pamer E.G."/>
        </authorList>
    </citation>
    <scope>NUCLEOTIDE SEQUENCE</scope>
    <source>
        <strain evidence="12">MSK.22.53</strain>
    </source>
</reference>
<dbReference type="SUPFAM" id="SSF53613">
    <property type="entry name" value="Ribokinase-like"/>
    <property type="match status" value="1"/>
</dbReference>
<dbReference type="Proteomes" id="UP000283981">
    <property type="component" value="Unassembled WGS sequence"/>
</dbReference>
<keyword evidence="9" id="KW-0963">Cytoplasm</keyword>
<comment type="similarity">
    <text evidence="9">Belongs to the carbohydrate kinase PfkB family. Ribokinase subfamily.</text>
</comment>
<dbReference type="EMBL" id="QRLN01000029">
    <property type="protein sequence ID" value="RHJ07740.1"/>
    <property type="molecule type" value="Genomic_DNA"/>
</dbReference>
<dbReference type="InterPro" id="IPR002139">
    <property type="entry name" value="Ribo/fructo_kinase"/>
</dbReference>
<keyword evidence="4 9" id="KW-0418">Kinase</keyword>
<organism evidence="14 16">
    <name type="scientific">Mediterraneibacter gnavus</name>
    <name type="common">Ruminococcus gnavus</name>
    <dbReference type="NCBI Taxonomy" id="33038"/>
    <lineage>
        <taxon>Bacteria</taxon>
        <taxon>Bacillati</taxon>
        <taxon>Bacillota</taxon>
        <taxon>Clostridia</taxon>
        <taxon>Lachnospirales</taxon>
        <taxon>Lachnospiraceae</taxon>
        <taxon>Mediterraneibacter</taxon>
    </lineage>
</organism>
<feature type="binding site" evidence="9">
    <location>
        <begin position="213"/>
        <end position="218"/>
    </location>
    <ligand>
        <name>ATP</name>
        <dbReference type="ChEBI" id="CHEBI:30616"/>
    </ligand>
</feature>
<dbReference type="InterPro" id="IPR011611">
    <property type="entry name" value="PfkB_dom"/>
</dbReference>
<dbReference type="UniPathway" id="UPA00916">
    <property type="reaction ID" value="UER00889"/>
</dbReference>
<reference evidence="11" key="4">
    <citation type="submission" date="2023-01" db="EMBL/GenBank/DDBJ databases">
        <title>Human gut microbiome strain richness.</title>
        <authorList>
            <person name="Chen-Liaw A."/>
        </authorList>
    </citation>
    <scope>NUCLEOTIDE SEQUENCE</scope>
    <source>
        <strain evidence="11">1001217st1_A9_1001217B_191108</strain>
    </source>
</reference>
<dbReference type="HAMAP" id="MF_01987">
    <property type="entry name" value="Ribokinase"/>
    <property type="match status" value="1"/>
</dbReference>
<feature type="binding site" evidence="9">
    <location>
        <position position="275"/>
    </location>
    <ligand>
        <name>K(+)</name>
        <dbReference type="ChEBI" id="CHEBI:29103"/>
    </ligand>
</feature>
<evidence type="ECO:0000313" key="18">
    <source>
        <dbReference type="Proteomes" id="UP000285697"/>
    </source>
</evidence>
<feature type="binding site" evidence="9">
    <location>
        <position position="239"/>
    </location>
    <ligand>
        <name>K(+)</name>
        <dbReference type="ChEBI" id="CHEBI:29103"/>
    </ligand>
</feature>
<feature type="binding site" evidence="9">
    <location>
        <begin position="38"/>
        <end position="42"/>
    </location>
    <ligand>
        <name>substrate</name>
    </ligand>
</feature>
<evidence type="ECO:0000256" key="8">
    <source>
        <dbReference type="ARBA" id="ARBA00023277"/>
    </source>
</evidence>
<keyword evidence="5 9" id="KW-0067">ATP-binding</keyword>
<evidence type="ECO:0000313" key="16">
    <source>
        <dbReference type="Proteomes" id="UP000283981"/>
    </source>
</evidence>
<dbReference type="PANTHER" id="PTHR10584">
    <property type="entry name" value="SUGAR KINASE"/>
    <property type="match status" value="1"/>
</dbReference>
<evidence type="ECO:0000256" key="6">
    <source>
        <dbReference type="ARBA" id="ARBA00022842"/>
    </source>
</evidence>
<evidence type="ECO:0000313" key="11">
    <source>
        <dbReference type="EMBL" id="MDB8739500.1"/>
    </source>
</evidence>
<evidence type="ECO:0000259" key="10">
    <source>
        <dbReference type="Pfam" id="PF00294"/>
    </source>
</evidence>
<dbReference type="PANTHER" id="PTHR10584:SF166">
    <property type="entry name" value="RIBOKINASE"/>
    <property type="match status" value="1"/>
</dbReference>
<feature type="active site" description="Proton acceptor" evidence="9">
    <location>
        <position position="245"/>
    </location>
</feature>
<comment type="caution">
    <text evidence="9">Lacks conserved residue(s) required for the propagation of feature annotation.</text>
</comment>
<protein>
    <recommendedName>
        <fullName evidence="9">Ribokinase</fullName>
        <shortName evidence="9">RK</shortName>
        <ecNumber evidence="9">2.7.1.15</ecNumber>
    </recommendedName>
</protein>
<dbReference type="GO" id="GO:0004747">
    <property type="term" value="F:ribokinase activity"/>
    <property type="evidence" value="ECO:0007669"/>
    <property type="project" value="UniProtKB-UniRule"/>
</dbReference>
<dbReference type="InterPro" id="IPR029056">
    <property type="entry name" value="Ribokinase-like"/>
</dbReference>
<name>A0A414UV45_MEDGN</name>
<accession>A0A414UV45</accession>
<feature type="binding site" evidence="9">
    <location>
        <position position="241"/>
    </location>
    <ligand>
        <name>K(+)</name>
        <dbReference type="ChEBI" id="CHEBI:29103"/>
    </ligand>
</feature>
<comment type="caution">
    <text evidence="14">The sequence shown here is derived from an EMBL/GenBank/DDBJ whole genome shotgun (WGS) entry which is preliminary data.</text>
</comment>
<dbReference type="GO" id="GO:0005524">
    <property type="term" value="F:ATP binding"/>
    <property type="evidence" value="ECO:0007669"/>
    <property type="project" value="UniProtKB-UniRule"/>
</dbReference>
<comment type="catalytic activity">
    <reaction evidence="9">
        <text>D-ribose + ATP = D-ribose 5-phosphate + ADP + H(+)</text>
        <dbReference type="Rhea" id="RHEA:13697"/>
        <dbReference type="ChEBI" id="CHEBI:15378"/>
        <dbReference type="ChEBI" id="CHEBI:30616"/>
        <dbReference type="ChEBI" id="CHEBI:47013"/>
        <dbReference type="ChEBI" id="CHEBI:78346"/>
        <dbReference type="ChEBI" id="CHEBI:456216"/>
        <dbReference type="EC" id="2.7.1.15"/>
    </reaction>
</comment>
<comment type="subcellular location">
    <subcellularLocation>
        <location evidence="9">Cytoplasm</location>
    </subcellularLocation>
</comment>
<dbReference type="CDD" id="cd01174">
    <property type="entry name" value="ribokinase"/>
    <property type="match status" value="1"/>
</dbReference>
<dbReference type="Proteomes" id="UP000283992">
    <property type="component" value="Unassembled WGS sequence"/>
</dbReference>
<keyword evidence="2 9" id="KW-0479">Metal-binding</keyword>
<keyword evidence="8 9" id="KW-0119">Carbohydrate metabolism</keyword>
<feature type="domain" description="Carbohydrate kinase PfkB" evidence="10">
    <location>
        <begin position="2"/>
        <end position="287"/>
    </location>
</feature>
<dbReference type="PRINTS" id="PR00990">
    <property type="entry name" value="RIBOKINASE"/>
</dbReference>
<feature type="binding site" evidence="9">
    <location>
        <position position="280"/>
    </location>
    <ligand>
        <name>K(+)</name>
        <dbReference type="ChEBI" id="CHEBI:29103"/>
    </ligand>
</feature>
<comment type="cofactor">
    <cofactor evidence="9">
        <name>Mg(2+)</name>
        <dbReference type="ChEBI" id="CHEBI:18420"/>
    </cofactor>
    <text evidence="9">Requires a divalent cation, most likely magnesium in vivo, as an electrophilic catalyst to aid phosphoryl group transfer. It is the chelate of the metal and the nucleotide that is the actual substrate.</text>
</comment>
<keyword evidence="3 9" id="KW-0547">Nucleotide-binding</keyword>
<keyword evidence="7 9" id="KW-0630">Potassium</keyword>
<dbReference type="Gene3D" id="3.40.1190.20">
    <property type="match status" value="1"/>
</dbReference>
<evidence type="ECO:0000256" key="7">
    <source>
        <dbReference type="ARBA" id="ARBA00022958"/>
    </source>
</evidence>
<dbReference type="EMBL" id="QRIA01000004">
    <property type="protein sequence ID" value="RHG21163.1"/>
    <property type="molecule type" value="Genomic_DNA"/>
</dbReference>
<comment type="activity regulation">
    <text evidence="9">Activated by a monovalent cation that binds near, but not in, the active site. The most likely occupant of the site in vivo is potassium. Ion binding induces a conformational change that may alter substrate affinity.</text>
</comment>
<dbReference type="GeneID" id="57434106"/>
<sequence>MKVLNFGSLNIDYVYSVEDFVKKGETISSNKLNVFSGGKGLNQSISLSKAGVNVCHAGMIGHDGTFLEKTLKQSGVDIKYLKKSESVRTGNAIIQNNRQGDNCIILYGGANQEITKGFVDTVLREFASEDWLVLQNEINEIPYIVEQAHKKGMKIILNPSPMNKRIFEINLNYIDCFILNEIEAQELTKTSSDQEILKQELVKRFPNAEIVLTLGEQGAMYLKGDRCIFQRAYRVEAVDTTAAGDTFTGYYLAGRIQQMPVEKALDMAAKASAIAVSRKGAAPSIPSRDEVTQYQQL</sequence>
<evidence type="ECO:0000313" key="15">
    <source>
        <dbReference type="EMBL" id="RHJ07740.1"/>
    </source>
</evidence>
<dbReference type="AlphaFoldDB" id="A0A414UV45"/>
<dbReference type="Proteomes" id="UP001211731">
    <property type="component" value="Unassembled WGS sequence"/>
</dbReference>
<dbReference type="EC" id="2.7.1.15" evidence="9"/>
<evidence type="ECO:0000256" key="3">
    <source>
        <dbReference type="ARBA" id="ARBA00022741"/>
    </source>
</evidence>
<feature type="binding site" evidence="9">
    <location>
        <position position="137"/>
    </location>
    <ligand>
        <name>substrate</name>
    </ligand>
</feature>
<feature type="binding site" evidence="9">
    <location>
        <position position="284"/>
    </location>
    <ligand>
        <name>K(+)</name>
        <dbReference type="ChEBI" id="CHEBI:29103"/>
    </ligand>
</feature>
<comment type="pathway">
    <text evidence="9">Carbohydrate metabolism; D-ribose degradation; D-ribose 5-phosphate from beta-D-ribopyranose: step 2/2.</text>
</comment>
<gene>
    <name evidence="9" type="primary">rbsK</name>
    <name evidence="15" type="ORF">DW142_14625</name>
    <name evidence="14" type="ORF">DW243_09760</name>
    <name evidence="13" type="ORF">DW270_04940</name>
    <name evidence="12" type="ORF">G4958_07555</name>
    <name evidence="11" type="ORF">PNU63_12095</name>
</gene>
<evidence type="ECO:0000256" key="2">
    <source>
        <dbReference type="ARBA" id="ARBA00022723"/>
    </source>
</evidence>
<dbReference type="InterPro" id="IPR011877">
    <property type="entry name" value="Ribokinase"/>
</dbReference>
<feature type="binding site" evidence="9">
    <location>
        <position position="278"/>
    </location>
    <ligand>
        <name>K(+)</name>
        <dbReference type="ChEBI" id="CHEBI:29103"/>
    </ligand>
</feature>
<proteinExistence type="inferred from homology"/>
<dbReference type="GO" id="GO:0046872">
    <property type="term" value="F:metal ion binding"/>
    <property type="evidence" value="ECO:0007669"/>
    <property type="project" value="UniProtKB-KW"/>
</dbReference>
<dbReference type="Proteomes" id="UP001296643">
    <property type="component" value="Unassembled WGS sequence"/>
</dbReference>
<reference evidence="12" key="3">
    <citation type="submission" date="2020-02" db="EMBL/GenBank/DDBJ databases">
        <authorList>
            <person name="Littmann E."/>
            <person name="Sorbara M."/>
        </authorList>
    </citation>
    <scope>NUCLEOTIDE SEQUENCE</scope>
    <source>
        <strain evidence="12">MSK.22.53</strain>
    </source>
</reference>
<feature type="binding site" evidence="9">
    <location>
        <begin position="244"/>
        <end position="245"/>
    </location>
    <ligand>
        <name>ATP</name>
        <dbReference type="ChEBI" id="CHEBI:30616"/>
    </ligand>
</feature>
<dbReference type="GO" id="GO:0019303">
    <property type="term" value="P:D-ribose catabolic process"/>
    <property type="evidence" value="ECO:0007669"/>
    <property type="project" value="UniProtKB-UniRule"/>
</dbReference>
<dbReference type="EMBL" id="JAAIRM010000010">
    <property type="protein sequence ID" value="NSI19201.1"/>
    <property type="molecule type" value="Genomic_DNA"/>
</dbReference>
<feature type="binding site" evidence="9">
    <location>
        <position position="180"/>
    </location>
    <ligand>
        <name>ATP</name>
        <dbReference type="ChEBI" id="CHEBI:30616"/>
    </ligand>
</feature>
<evidence type="ECO:0000313" key="12">
    <source>
        <dbReference type="EMBL" id="NSI19201.1"/>
    </source>
</evidence>
<dbReference type="Proteomes" id="UP000285697">
    <property type="component" value="Unassembled WGS sequence"/>
</dbReference>
<evidence type="ECO:0000256" key="4">
    <source>
        <dbReference type="ARBA" id="ARBA00022777"/>
    </source>
</evidence>
<feature type="binding site" evidence="9">
    <location>
        <begin position="10"/>
        <end position="12"/>
    </location>
    <ligand>
        <name>substrate</name>
    </ligand>
</feature>
<keyword evidence="6 9" id="KW-0460">Magnesium</keyword>
<dbReference type="EMBL" id="QRIS01000015">
    <property type="protein sequence ID" value="RHG83651.1"/>
    <property type="molecule type" value="Genomic_DNA"/>
</dbReference>
<keyword evidence="1 9" id="KW-0808">Transferase</keyword>
<evidence type="ECO:0000256" key="1">
    <source>
        <dbReference type="ARBA" id="ARBA00022679"/>
    </source>
</evidence>
<dbReference type="RefSeq" id="WP_004843994.1">
    <property type="nucleotide sequence ID" value="NZ_AP031446.1"/>
</dbReference>
<evidence type="ECO:0000256" key="9">
    <source>
        <dbReference type="HAMAP-Rule" id="MF_01987"/>
    </source>
</evidence>
<feature type="binding site" evidence="9">
    <location>
        <position position="245"/>
    </location>
    <ligand>
        <name>substrate</name>
    </ligand>
</feature>
<evidence type="ECO:0000313" key="17">
    <source>
        <dbReference type="Proteomes" id="UP000283992"/>
    </source>
</evidence>
<dbReference type="GO" id="GO:0005737">
    <property type="term" value="C:cytoplasm"/>
    <property type="evidence" value="ECO:0007669"/>
    <property type="project" value="UniProtKB-SubCell"/>
</dbReference>
<evidence type="ECO:0000256" key="5">
    <source>
        <dbReference type="ARBA" id="ARBA00022840"/>
    </source>
</evidence>